<evidence type="ECO:0000313" key="2">
    <source>
        <dbReference type="Proteomes" id="UP000265520"/>
    </source>
</evidence>
<reference evidence="1 2" key="1">
    <citation type="journal article" date="2018" name="Front. Plant Sci.">
        <title>Red Clover (Trifolium pratense) and Zigzag Clover (T. medium) - A Picture of Genomic Similarities and Differences.</title>
        <authorList>
            <person name="Dluhosova J."/>
            <person name="Istvanek J."/>
            <person name="Nedelnik J."/>
            <person name="Repkova J."/>
        </authorList>
    </citation>
    <scope>NUCLEOTIDE SEQUENCE [LARGE SCALE GENOMIC DNA]</scope>
    <source>
        <strain evidence="2">cv. 10/8</strain>
        <tissue evidence="1">Leaf</tissue>
    </source>
</reference>
<proteinExistence type="predicted"/>
<dbReference type="Proteomes" id="UP000265520">
    <property type="component" value="Unassembled WGS sequence"/>
</dbReference>
<sequence length="71" mass="8284">TGKLHSFPKSCYELWGREPRRDLHRGNDYGDRVCNNQSTIVRVFGSKRRRGDYDTIAVIITPTRLKVTRGY</sequence>
<comment type="caution">
    <text evidence="1">The sequence shown here is derived from an EMBL/GenBank/DDBJ whole genome shotgun (WGS) entry which is preliminary data.</text>
</comment>
<accession>A0A392UH92</accession>
<name>A0A392UH92_9FABA</name>
<dbReference type="AlphaFoldDB" id="A0A392UH92"/>
<protein>
    <submittedName>
        <fullName evidence="1">Uncharacterized protein</fullName>
    </submittedName>
</protein>
<evidence type="ECO:0000313" key="1">
    <source>
        <dbReference type="EMBL" id="MCI72973.1"/>
    </source>
</evidence>
<keyword evidence="2" id="KW-1185">Reference proteome</keyword>
<dbReference type="EMBL" id="LXQA010828814">
    <property type="protein sequence ID" value="MCI72973.1"/>
    <property type="molecule type" value="Genomic_DNA"/>
</dbReference>
<organism evidence="1 2">
    <name type="scientific">Trifolium medium</name>
    <dbReference type="NCBI Taxonomy" id="97028"/>
    <lineage>
        <taxon>Eukaryota</taxon>
        <taxon>Viridiplantae</taxon>
        <taxon>Streptophyta</taxon>
        <taxon>Embryophyta</taxon>
        <taxon>Tracheophyta</taxon>
        <taxon>Spermatophyta</taxon>
        <taxon>Magnoliopsida</taxon>
        <taxon>eudicotyledons</taxon>
        <taxon>Gunneridae</taxon>
        <taxon>Pentapetalae</taxon>
        <taxon>rosids</taxon>
        <taxon>fabids</taxon>
        <taxon>Fabales</taxon>
        <taxon>Fabaceae</taxon>
        <taxon>Papilionoideae</taxon>
        <taxon>50 kb inversion clade</taxon>
        <taxon>NPAAA clade</taxon>
        <taxon>Hologalegina</taxon>
        <taxon>IRL clade</taxon>
        <taxon>Trifolieae</taxon>
        <taxon>Trifolium</taxon>
    </lineage>
</organism>
<feature type="non-terminal residue" evidence="1">
    <location>
        <position position="1"/>
    </location>
</feature>